<evidence type="ECO:0000313" key="6">
    <source>
        <dbReference type="EMBL" id="JAT89414.1"/>
    </source>
</evidence>
<dbReference type="PANTHER" id="PTHR21008">
    <property type="entry name" value="S-ADENOSYLMETHIONINE SENSOR UPSTREAM OF MTORC1-RELATED"/>
    <property type="match status" value="1"/>
</dbReference>
<dbReference type="SUPFAM" id="SSF53335">
    <property type="entry name" value="S-adenosyl-L-methionine-dependent methyltransferases"/>
    <property type="match status" value="1"/>
</dbReference>
<accession>A0A1E1WR16</accession>
<keyword evidence="2 4" id="KW-0808">Transferase</keyword>
<keyword evidence="3 4" id="KW-0949">S-adenosyl-L-methionine</keyword>
<dbReference type="GO" id="GO:0008168">
    <property type="term" value="F:methyltransferase activity"/>
    <property type="evidence" value="ECO:0007669"/>
    <property type="project" value="UniProtKB-UniRule"/>
</dbReference>
<comment type="function">
    <text evidence="4">S-adenosyl-L-methionine-binding protein that acts as an inhibitor of mTORC1 signaling. Acts as a sensor of S-adenosyl-L-methionine to signal methionine sufficiency to mTORC1. Probably also acts as a S-adenosyl-L-methionine-dependent methyltransferase.</text>
</comment>
<name>A0A1E1WR16_PECGO</name>
<organism evidence="6">
    <name type="scientific">Pectinophora gossypiella</name>
    <name type="common">Cotton pink bollworm</name>
    <name type="synonym">Depressaria gossypiella</name>
    <dbReference type="NCBI Taxonomy" id="13191"/>
    <lineage>
        <taxon>Eukaryota</taxon>
        <taxon>Metazoa</taxon>
        <taxon>Ecdysozoa</taxon>
        <taxon>Arthropoda</taxon>
        <taxon>Hexapoda</taxon>
        <taxon>Insecta</taxon>
        <taxon>Pterygota</taxon>
        <taxon>Neoptera</taxon>
        <taxon>Endopterygota</taxon>
        <taxon>Lepidoptera</taxon>
        <taxon>Glossata</taxon>
        <taxon>Ditrysia</taxon>
        <taxon>Gelechioidea</taxon>
        <taxon>Gelechiidae</taxon>
        <taxon>Apatetrinae</taxon>
        <taxon>Pectinophora</taxon>
    </lineage>
</organism>
<dbReference type="GO" id="GO:0032259">
    <property type="term" value="P:methylation"/>
    <property type="evidence" value="ECO:0007669"/>
    <property type="project" value="UniProtKB-KW"/>
</dbReference>
<dbReference type="PANTHER" id="PTHR21008:SF0">
    <property type="entry name" value="S-ADENOSYLMETHIONINE SENSOR UPSTREAM OF MTORC1"/>
    <property type="match status" value="1"/>
</dbReference>
<dbReference type="Gene3D" id="3.40.50.150">
    <property type="entry name" value="Vaccinia Virus protein VP39"/>
    <property type="match status" value="1"/>
</dbReference>
<comment type="similarity">
    <text evidence="4">Belongs to the BMT2 family.</text>
</comment>
<sequence>MASEEHKQLAHFLKNVHLCLRKASTKEGAEEAWRQHCENKDVLKHYAQCMEKLATTHWTASTTREHSSVTSRITWAAEFCYDYFINKGYISHRQKDIEISEKINITCDVDECHSQPIKLIDVGSCYNPFQCYDFFDVTAIDLYPANNSVLQCDFLKVLTGHNTKISDMKVDQIQEKYFDVVTFCFLLEYIPTSELRIKACEKAYNIVKYGGLLIINTPDSKHVGANSKIMKCWQYTLANIGFTRIKYEKFKHMHCMAFRKASCKDIAQRWASLHRKPYMQYALHIPQDFNDNTEETIYSQEIKIEVEDFMELPFHE</sequence>
<proteinExistence type="inferred from homology"/>
<dbReference type="OrthoDB" id="5954793at2759"/>
<evidence type="ECO:0000313" key="5">
    <source>
        <dbReference type="EMBL" id="JAT89400.1"/>
    </source>
</evidence>
<dbReference type="GO" id="GO:1904262">
    <property type="term" value="P:negative regulation of TORC1 signaling"/>
    <property type="evidence" value="ECO:0007669"/>
    <property type="project" value="TreeGrafter"/>
</dbReference>
<evidence type="ECO:0000256" key="3">
    <source>
        <dbReference type="ARBA" id="ARBA00022691"/>
    </source>
</evidence>
<gene>
    <name evidence="5" type="ORF">g.787</name>
    <name evidence="6" type="ORF">g.789</name>
</gene>
<dbReference type="EMBL" id="GDQN01001654">
    <property type="protein sequence ID" value="JAT89400.1"/>
    <property type="molecule type" value="Transcribed_RNA"/>
</dbReference>
<dbReference type="EMBL" id="GDQN01001640">
    <property type="protein sequence ID" value="JAT89414.1"/>
    <property type="molecule type" value="Transcribed_RNA"/>
</dbReference>
<dbReference type="Pfam" id="PF11968">
    <property type="entry name" value="Bmt2"/>
    <property type="match status" value="1"/>
</dbReference>
<keyword evidence="1 4" id="KW-0489">Methyltransferase</keyword>
<dbReference type="InterPro" id="IPR029063">
    <property type="entry name" value="SAM-dependent_MTases_sf"/>
</dbReference>
<reference evidence="6" key="1">
    <citation type="submission" date="2015-09" db="EMBL/GenBank/DDBJ databases">
        <title>De novo assembly of Pectinophora gossypiella (Pink Bollworm) gut transcriptome.</title>
        <authorList>
            <person name="Tassone E.E."/>
        </authorList>
    </citation>
    <scope>NUCLEOTIDE SEQUENCE</scope>
</reference>
<evidence type="ECO:0000256" key="2">
    <source>
        <dbReference type="ARBA" id="ARBA00022679"/>
    </source>
</evidence>
<evidence type="ECO:0000256" key="4">
    <source>
        <dbReference type="HAMAP-Rule" id="MF_03044"/>
    </source>
</evidence>
<evidence type="ECO:0000256" key="1">
    <source>
        <dbReference type="ARBA" id="ARBA00022603"/>
    </source>
</evidence>
<protein>
    <recommendedName>
        <fullName evidence="4">S-adenosylmethionine sensor upstream of mTORC1</fullName>
    </recommendedName>
    <alternativeName>
        <fullName evidence="4">Probable methyltransferase BMT2 homolog</fullName>
        <ecNumber evidence="4">2.1.1.-</ecNumber>
    </alternativeName>
</protein>
<dbReference type="InterPro" id="IPR021867">
    <property type="entry name" value="Bmt2/SAMTOR"/>
</dbReference>
<feature type="binding site" evidence="4">
    <location>
        <position position="141"/>
    </location>
    <ligand>
        <name>S-adenosyl-L-methionine</name>
        <dbReference type="ChEBI" id="CHEBI:59789"/>
    </ligand>
</feature>
<dbReference type="EC" id="2.1.1.-" evidence="4"/>
<dbReference type="HAMAP" id="MF_03044">
    <property type="entry name" value="BMT2"/>
    <property type="match status" value="1"/>
</dbReference>
<dbReference type="AlphaFoldDB" id="A0A1E1WR16"/>
<feature type="binding site" evidence="4">
    <location>
        <position position="123"/>
    </location>
    <ligand>
        <name>S-adenosyl-L-methionine</name>
        <dbReference type="ChEBI" id="CHEBI:59789"/>
    </ligand>
</feature>